<keyword evidence="2" id="KW-1133">Transmembrane helix</keyword>
<dbReference type="Gene3D" id="2.40.128.130">
    <property type="entry name" value="Autotransporter beta-domain"/>
    <property type="match status" value="1"/>
</dbReference>
<feature type="compositionally biased region" description="Basic and acidic residues" evidence="1">
    <location>
        <begin position="305"/>
        <end position="314"/>
    </location>
</feature>
<dbReference type="Proteomes" id="UP000068516">
    <property type="component" value="Chromosome"/>
</dbReference>
<keyword evidence="2" id="KW-0472">Membrane</keyword>
<protein>
    <recommendedName>
        <fullName evidence="3">Autotransporter domain-containing protein</fullName>
    </recommendedName>
</protein>
<feature type="region of interest" description="Disordered" evidence="1">
    <location>
        <begin position="290"/>
        <end position="316"/>
    </location>
</feature>
<dbReference type="GeneID" id="60658797"/>
<evidence type="ECO:0000313" key="4">
    <source>
        <dbReference type="EMBL" id="ALQ35127.1"/>
    </source>
</evidence>
<dbReference type="InterPro" id="IPR005546">
    <property type="entry name" value="Autotransporte_beta"/>
</dbReference>
<feature type="transmembrane region" description="Helical" evidence="2">
    <location>
        <begin position="21"/>
        <end position="41"/>
    </location>
</feature>
<organism evidence="4 5">
    <name type="scientific">Fusobacterium hwasookii ChDC F206</name>
    <dbReference type="NCBI Taxonomy" id="1307443"/>
    <lineage>
        <taxon>Bacteria</taxon>
        <taxon>Fusobacteriati</taxon>
        <taxon>Fusobacteriota</taxon>
        <taxon>Fusobacteriia</taxon>
        <taxon>Fusobacteriales</taxon>
        <taxon>Fusobacteriaceae</taxon>
        <taxon>Fusobacterium</taxon>
    </lineage>
</organism>
<dbReference type="RefSeq" id="WP_060555443.1">
    <property type="nucleotide sequence ID" value="NZ_CP013336.1"/>
</dbReference>
<evidence type="ECO:0000313" key="5">
    <source>
        <dbReference type="Proteomes" id="UP000068516"/>
    </source>
</evidence>
<evidence type="ECO:0000259" key="3">
    <source>
        <dbReference type="PROSITE" id="PS51208"/>
    </source>
</evidence>
<evidence type="ECO:0000256" key="1">
    <source>
        <dbReference type="SAM" id="MobiDB-lite"/>
    </source>
</evidence>
<sequence length="2496" mass="265565">MRNNLSNLEKNLRSIAKRYKNVKYSIGLAILFLMMGVSAFSEEVVTQQEVMTTEQIATSKENLRNSVGSLQSKIDATKLENEKSLAGLRLELTQLMEQGDQVVKSPWSSWQFGANYMYSKWNGTYKGRGDKAEKYPYEGVFTRSNDLFLRNISPDSDMYNQYVSSVKDDAPHSATTSTIKQRGGSTNYGLASVIKKQEPIVTIELGTSVKPKNITKSPVTVTPPSISVNTVSPLSTPTLPGAPELPEIEIANFDPSAPKPITVSLTTPPTFNIKLGSFCNNIHGCSGEGIDGGPHSGPSDNNPRSYDHGRDAGKELTSADLKNKDYSVRYSWSRPNYHNGALLKMYFDFGNVTTKASTPGGSISLSENLSLTIDSIRGNIEPANNPAVNGNYNKGTFLTGGSRIATLDNATDATINNKAKINMIGPLVVGFEIQSDVDGSKKREVINSGVISDEIEKSDQTIDTTDTRLNELLKIKQLKADGSGLYGTGVNPKTASGADSTTLTMPPFTNQGTLDVLRDPDIVNPNGSLKKAGGYTGYKIGIILTYENSDKRLDTNYVLINKGTINFQGRRSIGIQVYAPGKDSNWTNEPIVNVKNEGAGSVITMGGVASYGLKVSSRIMDKSTVENEGTINIIGDNTATYKQNNNPGTLRTHIYGDNGNSLSSGIAVIEDDTLENLFSVRAHQGIVLNKGIINVSGGYGNTGMFLKVKANDDITNKTGTINVTGSKNIGMRVDLGTTKTDQNSLPNIIPKAYNEATITITNGEENIGMVANNSESSGGKIVHKAIAENKKDIVFVGKSFKAIGMFSQDGGEIVNAATGKITGPATGGLEGTLGMVIQPKVAPKNVASSGINNGEINLSGTKVTGIYNQGTFTMENGVTGTASVTTSGEGSISLYAKGETGNPSTTNINSGKIVAKDKALGLFADDTTINLGTSTVAPELEAHGKGTLLFYNYTKNPSNLYEFKGKFKVNKETTAKLTTGATAFYLKDTVPNKAATPGVTGTTGDRLNTMFTGSTDKVKLTLDNDSTLFVLDNTTPNTTAVPLSSVDPSQINNYLGSHVILDSVNSGRNFKAYKASRATLSVDTDVDLDNHTSPSPTHVIDKYYRVDFLNSSVTVEAGKKMYGTDTGKLKQVIAQANVDGGSINDIKVINHGTIDYSKKGAAAIVVDYGQATNNGLIKMDAANSSTENSIGLFGASSSKLTNSATGEIQLGTRGVGIWGAHKIDSSVSTWSKNIDITNNGKITGLSGKTGVFGIYAVNDTATYPGATSNIVHGATGNIDLSQSEESVGIYMTNGTLTSSGNISVNNKSVGLDATTSDVTVSGGTHTIGKESVGFKLTGSHSGTVSKNSFGNSGNISITGEDSVVYLLKNMNLTSGTNFKDDLSLSSTKSYTYINADTSRLNYENTKTIDNDDSMFINAKNSYVTLLAGTDISSTNKEVKGVYSEGGYIYNKGTLTLTGDKSAVLYGKASSISNEAPGKITVGKDGSGIYVMSAGAPLIPADGTNYGEITIGEGSVGIRAEDATITNGATGKILSIAKSATGMSQSGGSQDITNNGTITLTGDKSTALHSEGITTANHKVINTGNITVGDSSSELTPSVGIFSANGINSTVKSSGKVIAGIKSTGIYAGNINLTGNSETTAGDGGIGLYSKEGTVNISAGSKITVGATLGNGQEGTGVYLAGNNQTLNSDTDQLTIGQGSVGYVMTGQGNTVRIGVAGTTGVVTLSKDSVYMYSADKTGNITNYTNLRSIGDENYGIYASGAVSNYGNIDFSQGVGNVGTYSYLEGATTTPNAIRNYGTISVSKSDLTDPDNKKYGIGMAAGFGEEVPAYSGNYVVKGLGNIENHGTIKVTDPNSIGMYATGKGSRIYNGPNGRIELSGPKRNIGIFAEYGAEVINEGTITTVGSGNVGQVGIALTKGAILDNRGTIHIDASNGYGLFLAGAIIKNYGTARITTGSGAIPVKEVIAGDIEKEMQDTQNGKVKIYSKAGAAEAVITANGKVQTPTVVHVQAIPNRKPNDIPTSSVGMYIDTSGINYTRPITNIGALRGLTQSDLIIGVEATKYTTAKYIQLGQDIIEPYNDMIRTSGIEKWSIYSGSLTWMASITQLPDFTIRNVYLAKIPYTVWAGRESTPVDSKDTFNFLDGLEQRYGVEGIGTRENQVFQKLNSIGNNEEILFFQAIDEMMGHQYANTQQRVQSTGIILDKEFNYLRDEWRTASKDSNKIKTFGTNGEYKTDTAGVIDYKNNAYGVAYVHENEDIKLGRGVGWYTGIVHNTFKFKDIGRSKEQMLQAKVGLLKSVPFDDNNSLNWTISGDIFVGRNRMHRKFLVVDEIFNAKSKYYTYGVGVKNEIGKEFRLSESFTLRPYAALKLEYGRVGKIREKSGEIKLEVKHNDYFSVRPELGAELGFKHYFGMKALRTTLGVAYENELGRVANGKNKARVVDTTADWFNIRGEKEDRKGNIKVDLNVGVDNTRVGVTANVGYDTKGENLRGGLGLRIIF</sequence>
<dbReference type="EMBL" id="CP013336">
    <property type="protein sequence ID" value="ALQ35127.1"/>
    <property type="molecule type" value="Genomic_DNA"/>
</dbReference>
<proteinExistence type="predicted"/>
<feature type="domain" description="Autotransporter" evidence="3">
    <location>
        <begin position="2203"/>
        <end position="2496"/>
    </location>
</feature>
<dbReference type="PROSITE" id="PS51208">
    <property type="entry name" value="AUTOTRANSPORTER"/>
    <property type="match status" value="1"/>
</dbReference>
<dbReference type="InterPro" id="IPR036709">
    <property type="entry name" value="Autotransporte_beta_dom_sf"/>
</dbReference>
<dbReference type="SUPFAM" id="SSF103515">
    <property type="entry name" value="Autotransporter"/>
    <property type="match status" value="1"/>
</dbReference>
<dbReference type="SMART" id="SM00869">
    <property type="entry name" value="Autotransporter"/>
    <property type="match status" value="1"/>
</dbReference>
<keyword evidence="2" id="KW-0812">Transmembrane</keyword>
<name>A0AAC8WIW9_9FUSO</name>
<gene>
    <name evidence="4" type="ORF">RN92_04200</name>
</gene>
<dbReference type="NCBIfam" id="NF033175">
    <property type="entry name" value="fuso_auto_Nterm"/>
    <property type="match status" value="1"/>
</dbReference>
<evidence type="ECO:0000256" key="2">
    <source>
        <dbReference type="SAM" id="Phobius"/>
    </source>
</evidence>
<dbReference type="Pfam" id="PF03797">
    <property type="entry name" value="Autotransporter"/>
    <property type="match status" value="1"/>
</dbReference>
<reference evidence="4 5" key="1">
    <citation type="submission" date="2015-11" db="EMBL/GenBank/DDBJ databases">
        <authorList>
            <person name="Kook J.-K."/>
            <person name="Park S.-N."/>
            <person name="Lim Y.K."/>
            <person name="Jo E."/>
        </authorList>
    </citation>
    <scope>NUCLEOTIDE SEQUENCE [LARGE SCALE GENOMIC DNA]</scope>
    <source>
        <strain evidence="4 5">ChDC F206</strain>
    </source>
</reference>
<accession>A0AAC8WIW9</accession>
<dbReference type="InterPro" id="IPR053787">
    <property type="entry name" value="Autotransptr-assoc_N"/>
</dbReference>